<proteinExistence type="predicted"/>
<sequence>MEARDTLPHEDVLHLTSLKEVFGGFAHEIAQPLHTIMIASQVCQLKLARTGLPEEEKLFLAQRLNIVTSQVQRATGIIESLRAFSRGTLEQQDAGDIGLVFRHVQGLMAQQFVGRGIELTCHMHDPLPPAKEKTQLLEGIIVQGLAYARDAVSALDDWHRRNTIDYKKSVTVNISGKNSLIMNISWIPGEKSSLESLPDASRRPGLMAAASALKSVGGGIEADHSGLLIHFP</sequence>
<evidence type="ECO:0000256" key="2">
    <source>
        <dbReference type="ARBA" id="ARBA00012438"/>
    </source>
</evidence>
<organism evidence="4 5">
    <name type="scientific">Desulfomonile tiedjei</name>
    <dbReference type="NCBI Taxonomy" id="2358"/>
    <lineage>
        <taxon>Bacteria</taxon>
        <taxon>Pseudomonadati</taxon>
        <taxon>Thermodesulfobacteriota</taxon>
        <taxon>Desulfomonilia</taxon>
        <taxon>Desulfomonilales</taxon>
        <taxon>Desulfomonilaceae</taxon>
        <taxon>Desulfomonile</taxon>
    </lineage>
</organism>
<dbReference type="EC" id="2.7.13.3" evidence="2"/>
<comment type="catalytic activity">
    <reaction evidence="1">
        <text>ATP + protein L-histidine = ADP + protein N-phospho-L-histidine.</text>
        <dbReference type="EC" id="2.7.13.3"/>
    </reaction>
</comment>
<dbReference type="InterPro" id="IPR003661">
    <property type="entry name" value="HisK_dim/P_dom"/>
</dbReference>
<gene>
    <name evidence="4" type="ORF">HY912_12225</name>
</gene>
<evidence type="ECO:0000259" key="3">
    <source>
        <dbReference type="SMART" id="SM00388"/>
    </source>
</evidence>
<dbReference type="SMART" id="SM00388">
    <property type="entry name" value="HisKA"/>
    <property type="match status" value="1"/>
</dbReference>
<dbReference type="EMBL" id="JACRDE010000324">
    <property type="protein sequence ID" value="MBI5250253.1"/>
    <property type="molecule type" value="Genomic_DNA"/>
</dbReference>
<protein>
    <recommendedName>
        <fullName evidence="2">histidine kinase</fullName>
        <ecNumber evidence="2">2.7.13.3</ecNumber>
    </recommendedName>
</protein>
<evidence type="ECO:0000313" key="4">
    <source>
        <dbReference type="EMBL" id="MBI5250253.1"/>
    </source>
</evidence>
<dbReference type="InterPro" id="IPR036097">
    <property type="entry name" value="HisK_dim/P_sf"/>
</dbReference>
<dbReference type="SUPFAM" id="SSF47384">
    <property type="entry name" value="Homodimeric domain of signal transducing histidine kinase"/>
    <property type="match status" value="1"/>
</dbReference>
<evidence type="ECO:0000313" key="5">
    <source>
        <dbReference type="Proteomes" id="UP000807825"/>
    </source>
</evidence>
<dbReference type="Pfam" id="PF00512">
    <property type="entry name" value="HisKA"/>
    <property type="match status" value="1"/>
</dbReference>
<comment type="caution">
    <text evidence="4">The sequence shown here is derived from an EMBL/GenBank/DDBJ whole genome shotgun (WGS) entry which is preliminary data.</text>
</comment>
<dbReference type="GO" id="GO:0000155">
    <property type="term" value="F:phosphorelay sensor kinase activity"/>
    <property type="evidence" value="ECO:0007669"/>
    <property type="project" value="InterPro"/>
</dbReference>
<dbReference type="AlphaFoldDB" id="A0A9D6V1R4"/>
<dbReference type="Proteomes" id="UP000807825">
    <property type="component" value="Unassembled WGS sequence"/>
</dbReference>
<accession>A0A9D6V1R4</accession>
<dbReference type="CDD" id="cd00082">
    <property type="entry name" value="HisKA"/>
    <property type="match status" value="1"/>
</dbReference>
<name>A0A9D6V1R4_9BACT</name>
<evidence type="ECO:0000256" key="1">
    <source>
        <dbReference type="ARBA" id="ARBA00000085"/>
    </source>
</evidence>
<reference evidence="4" key="1">
    <citation type="submission" date="2020-07" db="EMBL/GenBank/DDBJ databases">
        <title>Huge and variable diversity of episymbiotic CPR bacteria and DPANN archaea in groundwater ecosystems.</title>
        <authorList>
            <person name="He C.Y."/>
            <person name="Keren R."/>
            <person name="Whittaker M."/>
            <person name="Farag I.F."/>
            <person name="Doudna J."/>
            <person name="Cate J.H.D."/>
            <person name="Banfield J.F."/>
        </authorList>
    </citation>
    <scope>NUCLEOTIDE SEQUENCE</scope>
    <source>
        <strain evidence="4">NC_groundwater_1664_Pr3_B-0.1um_52_9</strain>
    </source>
</reference>
<dbReference type="Gene3D" id="1.10.287.130">
    <property type="match status" value="1"/>
</dbReference>
<feature type="domain" description="Signal transduction histidine kinase dimerisation/phosphoacceptor" evidence="3">
    <location>
        <begin position="17"/>
        <end position="90"/>
    </location>
</feature>